<protein>
    <submittedName>
        <fullName evidence="2">Agamous-like MADS-box protein AGL80</fullName>
    </submittedName>
</protein>
<reference evidence="1" key="1">
    <citation type="journal article" date="2014" name="Nat. Commun.">
        <title>The tobacco genome sequence and its comparison with those of tomato and potato.</title>
        <authorList>
            <person name="Sierro N."/>
            <person name="Battey J.N."/>
            <person name="Ouadi S."/>
            <person name="Bakaher N."/>
            <person name="Bovet L."/>
            <person name="Willig A."/>
            <person name="Goepfert S."/>
            <person name="Peitsch M.C."/>
            <person name="Ivanov N.V."/>
        </authorList>
    </citation>
    <scope>NUCLEOTIDE SEQUENCE [LARGE SCALE GENOMIC DNA]</scope>
</reference>
<gene>
    <name evidence="2" type="primary">LOC142164064</name>
</gene>
<sequence length="160" mass="18747">MTRKGLRNIKNLSDSKKKAILDKRIASLCKRAEKLSILCDIEVGLIIYNSPVETNPFVWPSLTKATNIVTNYLRFTEVQREKKLVRHDVYLQEKVNDMEKNVRSKIEQMAEEMEMETLFNQLVKGKNINELDVRQIKGLLKLFDVKRAKLEERKNNLINN</sequence>
<name>A0AC58RXK9_TOBAC</name>
<proteinExistence type="predicted"/>
<evidence type="ECO:0000313" key="2">
    <source>
        <dbReference type="RefSeq" id="XP_075077334.1"/>
    </source>
</evidence>
<organism evidence="1 2">
    <name type="scientific">Nicotiana tabacum</name>
    <name type="common">Common tobacco</name>
    <dbReference type="NCBI Taxonomy" id="4097"/>
    <lineage>
        <taxon>Eukaryota</taxon>
        <taxon>Viridiplantae</taxon>
        <taxon>Streptophyta</taxon>
        <taxon>Embryophyta</taxon>
        <taxon>Tracheophyta</taxon>
        <taxon>Spermatophyta</taxon>
        <taxon>Magnoliopsida</taxon>
        <taxon>eudicotyledons</taxon>
        <taxon>Gunneridae</taxon>
        <taxon>Pentapetalae</taxon>
        <taxon>asterids</taxon>
        <taxon>lamiids</taxon>
        <taxon>Solanales</taxon>
        <taxon>Solanaceae</taxon>
        <taxon>Nicotianoideae</taxon>
        <taxon>Nicotianeae</taxon>
        <taxon>Nicotiana</taxon>
    </lineage>
</organism>
<dbReference type="RefSeq" id="XP_075077334.1">
    <property type="nucleotide sequence ID" value="XM_075221233.1"/>
</dbReference>
<evidence type="ECO:0000313" key="1">
    <source>
        <dbReference type="Proteomes" id="UP000790787"/>
    </source>
</evidence>
<accession>A0AC58RXK9</accession>
<keyword evidence="1" id="KW-1185">Reference proteome</keyword>
<reference evidence="2" key="2">
    <citation type="submission" date="2025-08" db="UniProtKB">
        <authorList>
            <consortium name="RefSeq"/>
        </authorList>
    </citation>
    <scope>IDENTIFICATION</scope>
    <source>
        <tissue evidence="2">Leaf</tissue>
    </source>
</reference>
<dbReference type="Proteomes" id="UP000790787">
    <property type="component" value="Chromosome 9"/>
</dbReference>